<dbReference type="RefSeq" id="WP_319966145.1">
    <property type="nucleotide sequence ID" value="NZ_JAXAVW010000009.1"/>
</dbReference>
<feature type="transmembrane region" description="Helical" evidence="1">
    <location>
        <begin position="21"/>
        <end position="46"/>
    </location>
</feature>
<evidence type="ECO:0000313" key="2">
    <source>
        <dbReference type="EMBL" id="MDX8031079.1"/>
    </source>
</evidence>
<protein>
    <submittedName>
        <fullName evidence="2">Uncharacterized protein</fullName>
    </submittedName>
</protein>
<evidence type="ECO:0000256" key="1">
    <source>
        <dbReference type="SAM" id="Phobius"/>
    </source>
</evidence>
<keyword evidence="1" id="KW-1133">Transmembrane helix</keyword>
<keyword evidence="3" id="KW-1185">Reference proteome</keyword>
<organism evidence="2 3">
    <name type="scientific">Lentzea miocenica</name>
    <dbReference type="NCBI Taxonomy" id="3095431"/>
    <lineage>
        <taxon>Bacteria</taxon>
        <taxon>Bacillati</taxon>
        <taxon>Actinomycetota</taxon>
        <taxon>Actinomycetes</taxon>
        <taxon>Pseudonocardiales</taxon>
        <taxon>Pseudonocardiaceae</taxon>
        <taxon>Lentzea</taxon>
    </lineage>
</organism>
<gene>
    <name evidence="2" type="ORF">SK803_12700</name>
</gene>
<evidence type="ECO:0000313" key="3">
    <source>
        <dbReference type="Proteomes" id="UP001285521"/>
    </source>
</evidence>
<dbReference type="Proteomes" id="UP001285521">
    <property type="component" value="Unassembled WGS sequence"/>
</dbReference>
<reference evidence="2 3" key="1">
    <citation type="submission" date="2023-11" db="EMBL/GenBank/DDBJ databases">
        <title>Lentzea sokolovensis, sp. nov., Lentzea kristufkii, sp. nov., and Lentzea miocenensis, sp. nov., rare actinobacteria from Sokolov Coal Basin, Miocene lacustrine sediment, Czech Republic.</title>
        <authorList>
            <person name="Lara A."/>
            <person name="Kotroba L."/>
            <person name="Nouioui I."/>
            <person name="Neumann-Schaal M."/>
            <person name="Mast Y."/>
            <person name="Chronakova A."/>
        </authorList>
    </citation>
    <scope>NUCLEOTIDE SEQUENCE [LARGE SCALE GENOMIC DNA]</scope>
    <source>
        <strain evidence="2 3">BCCO 10_0856</strain>
    </source>
</reference>
<reference evidence="2 3" key="2">
    <citation type="submission" date="2023-11" db="EMBL/GenBank/DDBJ databases">
        <authorList>
            <person name="Lara A.C."/>
            <person name="Chronakova A."/>
        </authorList>
    </citation>
    <scope>NUCLEOTIDE SEQUENCE [LARGE SCALE GENOMIC DNA]</scope>
    <source>
        <strain evidence="2 3">BCCO 10_0856</strain>
    </source>
</reference>
<accession>A0ABU4SYU2</accession>
<sequence length="371" mass="39830">MGVRIVLDGPRPRRAGRAAAVAASVPLILVGVVGLIGLVYLVALQLTDSFRGSDKTTAALYTAWCAVAAFVGLWLGLQLLRGRRRLVLFLRRFGYADATKALSFAATNAIGGSWRLVTLDDDMVQGIGGSTAPRKASGAGTLFVLAAVGVFVWWFMRFGADMFLDDWMSSATVSPGTGSDGLDGIGKALGGAMVLGLVVFILMWLLIALVGVSVPLLLFSYFKARRAERALTERIRLEREIPGRVSKMARKSSKILSPRLTVVTVAHAVWRQAVVGFAHASGVVIIDVTIPSDALRWEIQTLLPALGGRCVLVGRLEALTRTLPNGRTVMDSPLAHDIDGHEILAYRADPQGLRRFAKALRGTIESRAASR</sequence>
<feature type="transmembrane region" description="Helical" evidence="1">
    <location>
        <begin position="58"/>
        <end position="77"/>
    </location>
</feature>
<dbReference type="EMBL" id="JAXAVW010000009">
    <property type="protein sequence ID" value="MDX8031079.1"/>
    <property type="molecule type" value="Genomic_DNA"/>
</dbReference>
<feature type="transmembrane region" description="Helical" evidence="1">
    <location>
        <begin position="192"/>
        <end position="219"/>
    </location>
</feature>
<name>A0ABU4SYU2_9PSEU</name>
<comment type="caution">
    <text evidence="2">The sequence shown here is derived from an EMBL/GenBank/DDBJ whole genome shotgun (WGS) entry which is preliminary data.</text>
</comment>
<proteinExistence type="predicted"/>
<keyword evidence="1" id="KW-0472">Membrane</keyword>
<feature type="transmembrane region" description="Helical" evidence="1">
    <location>
        <begin position="136"/>
        <end position="156"/>
    </location>
</feature>
<keyword evidence="1" id="KW-0812">Transmembrane</keyword>